<dbReference type="CDD" id="cd02947">
    <property type="entry name" value="TRX_family"/>
    <property type="match status" value="1"/>
</dbReference>
<dbReference type="Proteomes" id="UP000002499">
    <property type="component" value="Unassembled WGS sequence"/>
</dbReference>
<dbReference type="eggNOG" id="ENOG502T656">
    <property type="taxonomic scope" value="Eukaryota"/>
</dbReference>
<accession>E9E5S2</accession>
<gene>
    <name evidence="1" type="ORF">MAC_05220</name>
</gene>
<dbReference type="KEGG" id="maw:19249531"/>
<evidence type="ECO:0000313" key="2">
    <source>
        <dbReference type="Proteomes" id="UP000002499"/>
    </source>
</evidence>
<dbReference type="InParanoid" id="E9E5S2"/>
<dbReference type="GeneID" id="19249531"/>
<dbReference type="Gene3D" id="3.40.30.10">
    <property type="entry name" value="Glutaredoxin"/>
    <property type="match status" value="1"/>
</dbReference>
<proteinExistence type="predicted"/>
<dbReference type="AlphaFoldDB" id="E9E5S2"/>
<evidence type="ECO:0008006" key="3">
    <source>
        <dbReference type="Google" id="ProtNLM"/>
    </source>
</evidence>
<reference evidence="1 2" key="1">
    <citation type="journal article" date="2011" name="PLoS Genet.">
        <title>Genome sequencing and comparative transcriptomics of the model entomopathogenic fungi Metarhizium anisopliae and M. acridum.</title>
        <authorList>
            <person name="Gao Q."/>
            <person name="Jin K."/>
            <person name="Ying S.H."/>
            <person name="Zhang Y."/>
            <person name="Xiao G."/>
            <person name="Shang Y."/>
            <person name="Duan Z."/>
            <person name="Hu X."/>
            <person name="Xie X.Q."/>
            <person name="Zhou G."/>
            <person name="Peng G."/>
            <person name="Luo Z."/>
            <person name="Huang W."/>
            <person name="Wang B."/>
            <person name="Fang W."/>
            <person name="Wang S."/>
            <person name="Zhong Y."/>
            <person name="Ma L.J."/>
            <person name="St Leger R.J."/>
            <person name="Zhao G.P."/>
            <person name="Pei Y."/>
            <person name="Feng M.G."/>
            <person name="Xia Y."/>
            <person name="Wang C."/>
        </authorList>
    </citation>
    <scope>NUCLEOTIDE SEQUENCE [LARGE SCALE GENOMIC DNA]</scope>
    <source>
        <strain evidence="1 2">CQMa 102</strain>
    </source>
</reference>
<dbReference type="InterPro" id="IPR036249">
    <property type="entry name" value="Thioredoxin-like_sf"/>
</dbReference>
<sequence>MPVTVINSNDQLKAFLKKNKKVVVAIASPGLAHCDGMKGEIETLSIKYPDIVFVSVDGGEFPPKIGEANNYLVPWVTMYEKEEKFGDWTFIDKVSLAEKIEAFANAQPLTSAEPLRESGSE</sequence>
<organism evidence="2">
    <name type="scientific">Metarhizium acridum (strain CQMa 102)</name>
    <dbReference type="NCBI Taxonomy" id="655827"/>
    <lineage>
        <taxon>Eukaryota</taxon>
        <taxon>Fungi</taxon>
        <taxon>Dikarya</taxon>
        <taxon>Ascomycota</taxon>
        <taxon>Pezizomycotina</taxon>
        <taxon>Sordariomycetes</taxon>
        <taxon>Hypocreomycetidae</taxon>
        <taxon>Hypocreales</taxon>
        <taxon>Clavicipitaceae</taxon>
        <taxon>Metarhizium</taxon>
    </lineage>
</organism>
<dbReference type="SUPFAM" id="SSF52833">
    <property type="entry name" value="Thioredoxin-like"/>
    <property type="match status" value="1"/>
</dbReference>
<evidence type="ECO:0000313" key="1">
    <source>
        <dbReference type="EMBL" id="EFY88785.1"/>
    </source>
</evidence>
<keyword evidence="2" id="KW-1185">Reference proteome</keyword>
<dbReference type="OrthoDB" id="4941021at2759"/>
<dbReference type="HOGENOM" id="CLU_2038588_0_0_1"/>
<protein>
    <recommendedName>
        <fullName evidence="3">Thioredoxin domain-containing protein</fullName>
    </recommendedName>
</protein>
<dbReference type="EMBL" id="GL698507">
    <property type="protein sequence ID" value="EFY88785.1"/>
    <property type="molecule type" value="Genomic_DNA"/>
</dbReference>
<name>E9E5S2_METAQ</name>